<name>A0A2B4RK11_STYPI</name>
<proteinExistence type="predicted"/>
<evidence type="ECO:0000256" key="1">
    <source>
        <dbReference type="SAM" id="MobiDB-lite"/>
    </source>
</evidence>
<feature type="region of interest" description="Disordered" evidence="1">
    <location>
        <begin position="37"/>
        <end position="57"/>
    </location>
</feature>
<sequence length="236" mass="26636">MWATTAKFSEIVIQCTKNSEEAGAEKFLLVNDEEIDSAPVRSSDERQHQQETGSPSSDILLGWAVHKPRSQEAVSFTSKVKRYLTTKFDLGERTGTKTDPGKVAADMTTVRNPDGSRMFERKDWLRKTQVQGFFSRLAAARRRQGSREIELEEVYAEEEEQERHEMLENVAGQLDLKHPICYDSDPVHTKTIVNANKPGPLRIPASQLTGPPWLNKVVLSCLIDDSTKILIPQNLE</sequence>
<evidence type="ECO:0000313" key="3">
    <source>
        <dbReference type="Proteomes" id="UP000225706"/>
    </source>
</evidence>
<gene>
    <name evidence="2" type="ORF">AWC38_SpisGene18553</name>
</gene>
<comment type="caution">
    <text evidence="2">The sequence shown here is derived from an EMBL/GenBank/DDBJ whole genome shotgun (WGS) entry which is preliminary data.</text>
</comment>
<organism evidence="2 3">
    <name type="scientific">Stylophora pistillata</name>
    <name type="common">Smooth cauliflower coral</name>
    <dbReference type="NCBI Taxonomy" id="50429"/>
    <lineage>
        <taxon>Eukaryota</taxon>
        <taxon>Metazoa</taxon>
        <taxon>Cnidaria</taxon>
        <taxon>Anthozoa</taxon>
        <taxon>Hexacorallia</taxon>
        <taxon>Scleractinia</taxon>
        <taxon>Astrocoeniina</taxon>
        <taxon>Pocilloporidae</taxon>
        <taxon>Stylophora</taxon>
    </lineage>
</organism>
<keyword evidence="3" id="KW-1185">Reference proteome</keyword>
<dbReference type="AlphaFoldDB" id="A0A2B4RK11"/>
<dbReference type="Proteomes" id="UP000225706">
    <property type="component" value="Unassembled WGS sequence"/>
</dbReference>
<evidence type="ECO:0000313" key="2">
    <source>
        <dbReference type="EMBL" id="PFX17149.1"/>
    </source>
</evidence>
<accession>A0A2B4RK11</accession>
<reference evidence="3" key="1">
    <citation type="journal article" date="2017" name="bioRxiv">
        <title>Comparative analysis of the genomes of Stylophora pistillata and Acropora digitifera provides evidence for extensive differences between species of corals.</title>
        <authorList>
            <person name="Voolstra C.R."/>
            <person name="Li Y."/>
            <person name="Liew Y.J."/>
            <person name="Baumgarten S."/>
            <person name="Zoccola D."/>
            <person name="Flot J.-F."/>
            <person name="Tambutte S."/>
            <person name="Allemand D."/>
            <person name="Aranda M."/>
        </authorList>
    </citation>
    <scope>NUCLEOTIDE SEQUENCE [LARGE SCALE GENOMIC DNA]</scope>
</reference>
<dbReference type="EMBL" id="LSMT01000494">
    <property type="protein sequence ID" value="PFX17149.1"/>
    <property type="molecule type" value="Genomic_DNA"/>
</dbReference>
<protein>
    <submittedName>
        <fullName evidence="2">Uncharacterized protein</fullName>
    </submittedName>
</protein>